<dbReference type="Gene3D" id="3.30.160.170">
    <property type="entry name" value="FlaG-like"/>
    <property type="match status" value="1"/>
</dbReference>
<dbReference type="KEGG" id="tse:THMIRHAS_09030"/>
<dbReference type="PANTHER" id="PTHR37166:SF1">
    <property type="entry name" value="PROTEIN FLAG"/>
    <property type="match status" value="1"/>
</dbReference>
<dbReference type="AlphaFoldDB" id="A0A6F8PU77"/>
<dbReference type="SUPFAM" id="SSF160214">
    <property type="entry name" value="FlaG-like"/>
    <property type="match status" value="1"/>
</dbReference>
<dbReference type="InterPro" id="IPR005186">
    <property type="entry name" value="FlaG"/>
</dbReference>
<gene>
    <name evidence="1" type="ORF">THMIRHAS_09030</name>
</gene>
<organism evidence="1 2">
    <name type="scientific">Thiosulfatimonas sediminis</name>
    <dbReference type="NCBI Taxonomy" id="2675054"/>
    <lineage>
        <taxon>Bacteria</taxon>
        <taxon>Pseudomonadati</taxon>
        <taxon>Pseudomonadota</taxon>
        <taxon>Gammaproteobacteria</taxon>
        <taxon>Thiotrichales</taxon>
        <taxon>Piscirickettsiaceae</taxon>
        <taxon>Thiosulfatimonas</taxon>
    </lineage>
</organism>
<dbReference type="EMBL" id="AP021889">
    <property type="protein sequence ID" value="BBP45530.1"/>
    <property type="molecule type" value="Genomic_DNA"/>
</dbReference>
<dbReference type="RefSeq" id="WP_173271326.1">
    <property type="nucleotide sequence ID" value="NZ_AP021889.1"/>
</dbReference>
<dbReference type="Proteomes" id="UP000501726">
    <property type="component" value="Chromosome"/>
</dbReference>
<accession>A0A6F8PU77</accession>
<dbReference type="InterPro" id="IPR035924">
    <property type="entry name" value="FlaG-like_sf"/>
</dbReference>
<evidence type="ECO:0000313" key="2">
    <source>
        <dbReference type="Proteomes" id="UP000501726"/>
    </source>
</evidence>
<name>A0A6F8PU77_9GAMM</name>
<dbReference type="Pfam" id="PF03646">
    <property type="entry name" value="FlaG"/>
    <property type="match status" value="1"/>
</dbReference>
<proteinExistence type="predicted"/>
<sequence length="151" mass="17042">MAEFNVIQAGYQTVPDFTKTDKTSKVSREEAMNADVSTQKIELAKIVQTAPSSQANPYVEDKPPLDALMENINQQLKKLQNYLRFEKDDTSEKLVIFIKDSETNEIIRQIPAQEFLEVSKNITQYLEAQQTLNQKNSGSSSPVGIITNQMV</sequence>
<protein>
    <recommendedName>
        <fullName evidence="3">Flagellar protein FlaG</fullName>
    </recommendedName>
</protein>
<evidence type="ECO:0008006" key="3">
    <source>
        <dbReference type="Google" id="ProtNLM"/>
    </source>
</evidence>
<keyword evidence="2" id="KW-1185">Reference proteome</keyword>
<dbReference type="PANTHER" id="PTHR37166">
    <property type="entry name" value="PROTEIN FLAG"/>
    <property type="match status" value="1"/>
</dbReference>
<reference evidence="2" key="1">
    <citation type="submission" date="2019-11" db="EMBL/GenBank/DDBJ databases">
        <title>Isolation and characterization of two novel species in the genus Thiomicrorhabdus.</title>
        <authorList>
            <person name="Mochizuki J."/>
            <person name="Kojima H."/>
            <person name="Fukui M."/>
        </authorList>
    </citation>
    <scope>NUCLEOTIDE SEQUENCE [LARGE SCALE GENOMIC DNA]</scope>
    <source>
        <strain evidence="2">aks77</strain>
    </source>
</reference>
<evidence type="ECO:0000313" key="1">
    <source>
        <dbReference type="EMBL" id="BBP45530.1"/>
    </source>
</evidence>